<dbReference type="Proteomes" id="UP000578531">
    <property type="component" value="Unassembled WGS sequence"/>
</dbReference>
<keyword evidence="2" id="KW-1185">Reference proteome</keyword>
<evidence type="ECO:0000313" key="2">
    <source>
        <dbReference type="Proteomes" id="UP000578531"/>
    </source>
</evidence>
<dbReference type="GeneID" id="59283142"/>
<accession>A0A8H6G5G7</accession>
<name>A0A8H6G5G7_9LECA</name>
<proteinExistence type="predicted"/>
<gene>
    <name evidence="1" type="ORF">HO173_001468</name>
</gene>
<comment type="caution">
    <text evidence="1">The sequence shown here is derived from an EMBL/GenBank/DDBJ whole genome shotgun (WGS) entry which is preliminary data.</text>
</comment>
<sequence>MATWFSFEGTDQVDLTLVNWGHPALPPLTFEDLWYPLNTGSYECGYLRPLVTGFLFQPTFSLFSLCNNGKAPSYTNDNLYEYPKKDEQSPGSPILLKLV</sequence>
<dbReference type="EMBL" id="JACCJC010000003">
    <property type="protein sequence ID" value="KAF6240795.1"/>
    <property type="molecule type" value="Genomic_DNA"/>
</dbReference>
<dbReference type="AlphaFoldDB" id="A0A8H6G5G7"/>
<protein>
    <submittedName>
        <fullName evidence="1">Uncharacterized protein</fullName>
    </submittedName>
</protein>
<dbReference type="RefSeq" id="XP_037170054.1">
    <property type="nucleotide sequence ID" value="XM_037303407.1"/>
</dbReference>
<reference evidence="1 2" key="1">
    <citation type="journal article" date="2020" name="Genomics">
        <title>Complete, high-quality genomes from long-read metagenomic sequencing of two wolf lichen thalli reveals enigmatic genome architecture.</title>
        <authorList>
            <person name="McKenzie S.K."/>
            <person name="Walston R.F."/>
            <person name="Allen J.L."/>
        </authorList>
    </citation>
    <scope>NUCLEOTIDE SEQUENCE [LARGE SCALE GENOMIC DNA]</scope>
    <source>
        <strain evidence="1">WasteWater2</strain>
    </source>
</reference>
<organism evidence="1 2">
    <name type="scientific">Letharia columbiana</name>
    <dbReference type="NCBI Taxonomy" id="112416"/>
    <lineage>
        <taxon>Eukaryota</taxon>
        <taxon>Fungi</taxon>
        <taxon>Dikarya</taxon>
        <taxon>Ascomycota</taxon>
        <taxon>Pezizomycotina</taxon>
        <taxon>Lecanoromycetes</taxon>
        <taxon>OSLEUM clade</taxon>
        <taxon>Lecanoromycetidae</taxon>
        <taxon>Lecanorales</taxon>
        <taxon>Lecanorineae</taxon>
        <taxon>Parmeliaceae</taxon>
        <taxon>Letharia</taxon>
    </lineage>
</organism>
<evidence type="ECO:0000313" key="1">
    <source>
        <dbReference type="EMBL" id="KAF6240795.1"/>
    </source>
</evidence>